<evidence type="ECO:0000256" key="10">
    <source>
        <dbReference type="SAM" id="Phobius"/>
    </source>
</evidence>
<feature type="transmembrane region" description="Helical" evidence="10">
    <location>
        <begin position="253"/>
        <end position="272"/>
    </location>
</feature>
<comment type="subcellular location">
    <subcellularLocation>
        <location evidence="1">Cell membrane</location>
        <topology evidence="1">Multi-pass membrane protein</topology>
    </subcellularLocation>
</comment>
<dbReference type="PROSITE" id="PS00217">
    <property type="entry name" value="SUGAR_TRANSPORT_2"/>
    <property type="match status" value="1"/>
</dbReference>
<keyword evidence="3 9" id="KW-0813">Transport</keyword>
<dbReference type="InterPro" id="IPR036259">
    <property type="entry name" value="MFS_trans_sf"/>
</dbReference>
<dbReference type="PROSITE" id="PS50850">
    <property type="entry name" value="MFS"/>
    <property type="match status" value="1"/>
</dbReference>
<dbReference type="GO" id="GO:0022857">
    <property type="term" value="F:transmembrane transporter activity"/>
    <property type="evidence" value="ECO:0007669"/>
    <property type="project" value="InterPro"/>
</dbReference>
<evidence type="ECO:0000313" key="12">
    <source>
        <dbReference type="EMBL" id="SFP83777.1"/>
    </source>
</evidence>
<feature type="transmembrane region" description="Helical" evidence="10">
    <location>
        <begin position="7"/>
        <end position="26"/>
    </location>
</feature>
<dbReference type="GO" id="GO:0005886">
    <property type="term" value="C:plasma membrane"/>
    <property type="evidence" value="ECO:0007669"/>
    <property type="project" value="UniProtKB-SubCell"/>
</dbReference>
<dbReference type="EMBL" id="FOXD01000011">
    <property type="protein sequence ID" value="SFP83777.1"/>
    <property type="molecule type" value="Genomic_DNA"/>
</dbReference>
<dbReference type="SUPFAM" id="SSF103473">
    <property type="entry name" value="MFS general substrate transporter"/>
    <property type="match status" value="1"/>
</dbReference>
<dbReference type="Gene3D" id="1.20.1250.20">
    <property type="entry name" value="MFS general substrate transporter like domains"/>
    <property type="match status" value="2"/>
</dbReference>
<dbReference type="PRINTS" id="PR00171">
    <property type="entry name" value="SUGRTRNSPORT"/>
</dbReference>
<evidence type="ECO:0000256" key="6">
    <source>
        <dbReference type="ARBA" id="ARBA00022692"/>
    </source>
</evidence>
<feature type="transmembrane region" description="Helical" evidence="10">
    <location>
        <begin position="46"/>
        <end position="67"/>
    </location>
</feature>
<evidence type="ECO:0000256" key="5">
    <source>
        <dbReference type="ARBA" id="ARBA00022597"/>
    </source>
</evidence>
<dbReference type="InterPro" id="IPR003663">
    <property type="entry name" value="Sugar/inositol_transpt"/>
</dbReference>
<feature type="domain" description="Major facilitator superfamily (MFS) profile" evidence="11">
    <location>
        <begin position="13"/>
        <end position="437"/>
    </location>
</feature>
<dbReference type="Pfam" id="PF00083">
    <property type="entry name" value="Sugar_tr"/>
    <property type="match status" value="1"/>
</dbReference>
<accession>A0A1I5TMC9</accession>
<dbReference type="OrthoDB" id="9783823at2"/>
<dbReference type="NCBIfam" id="TIGR00879">
    <property type="entry name" value="SP"/>
    <property type="match status" value="1"/>
</dbReference>
<keyword evidence="7 10" id="KW-1133">Transmembrane helix</keyword>
<dbReference type="InterPro" id="IPR050814">
    <property type="entry name" value="Myo-inositol_Transporter"/>
</dbReference>
<proteinExistence type="inferred from homology"/>
<feature type="transmembrane region" description="Helical" evidence="10">
    <location>
        <begin position="413"/>
        <end position="433"/>
    </location>
</feature>
<feature type="transmembrane region" description="Helical" evidence="10">
    <location>
        <begin position="175"/>
        <end position="194"/>
    </location>
</feature>
<feature type="transmembrane region" description="Helical" evidence="10">
    <location>
        <begin position="292"/>
        <end position="313"/>
    </location>
</feature>
<feature type="transmembrane region" description="Helical" evidence="10">
    <location>
        <begin position="347"/>
        <end position="371"/>
    </location>
</feature>
<evidence type="ECO:0000256" key="7">
    <source>
        <dbReference type="ARBA" id="ARBA00022989"/>
    </source>
</evidence>
<name>A0A1I5TMC9_9BACI</name>
<dbReference type="FunFam" id="1.20.1250.20:FF:000122">
    <property type="entry name" value="D-xylose transporter XylE"/>
    <property type="match status" value="1"/>
</dbReference>
<feature type="transmembrane region" description="Helical" evidence="10">
    <location>
        <begin position="138"/>
        <end position="155"/>
    </location>
</feature>
<keyword evidence="8 10" id="KW-0472">Membrane</keyword>
<dbReference type="InterPro" id="IPR020846">
    <property type="entry name" value="MFS_dom"/>
</dbReference>
<feature type="transmembrane region" description="Helical" evidence="10">
    <location>
        <begin position="320"/>
        <end position="341"/>
    </location>
</feature>
<dbReference type="InterPro" id="IPR005828">
    <property type="entry name" value="MFS_sugar_transport-like"/>
</dbReference>
<dbReference type="PANTHER" id="PTHR48020:SF12">
    <property type="entry name" value="PROTON MYO-INOSITOL COTRANSPORTER"/>
    <property type="match status" value="1"/>
</dbReference>
<keyword evidence="6 10" id="KW-0812">Transmembrane</keyword>
<dbReference type="PANTHER" id="PTHR48020">
    <property type="entry name" value="PROTON MYO-INOSITOL COTRANSPORTER"/>
    <property type="match status" value="1"/>
</dbReference>
<feature type="transmembrane region" description="Helical" evidence="10">
    <location>
        <begin position="383"/>
        <end position="401"/>
    </location>
</feature>
<evidence type="ECO:0000313" key="13">
    <source>
        <dbReference type="Proteomes" id="UP000198892"/>
    </source>
</evidence>
<evidence type="ECO:0000259" key="11">
    <source>
        <dbReference type="PROSITE" id="PS50850"/>
    </source>
</evidence>
<dbReference type="PROSITE" id="PS00216">
    <property type="entry name" value="SUGAR_TRANSPORT_1"/>
    <property type="match status" value="2"/>
</dbReference>
<dbReference type="Proteomes" id="UP000198892">
    <property type="component" value="Unassembled WGS sequence"/>
</dbReference>
<dbReference type="STRING" id="1884432.SAMN05518683_1113"/>
<dbReference type="AlphaFoldDB" id="A0A1I5TMC9"/>
<keyword evidence="13" id="KW-1185">Reference proteome</keyword>
<dbReference type="RefSeq" id="WP_093337349.1">
    <property type="nucleotide sequence ID" value="NZ_FOXD01000011.1"/>
</dbReference>
<evidence type="ECO:0000256" key="4">
    <source>
        <dbReference type="ARBA" id="ARBA00022475"/>
    </source>
</evidence>
<comment type="similarity">
    <text evidence="2 9">Belongs to the major facilitator superfamily. Sugar transporter (TC 2.A.1.1) family.</text>
</comment>
<protein>
    <submittedName>
        <fullName evidence="12">MFS transporter, SP family, arabinose:H+ symporter</fullName>
    </submittedName>
</protein>
<feature type="transmembrane region" description="Helical" evidence="10">
    <location>
        <begin position="104"/>
        <end position="126"/>
    </location>
</feature>
<evidence type="ECO:0000256" key="2">
    <source>
        <dbReference type="ARBA" id="ARBA00010992"/>
    </source>
</evidence>
<gene>
    <name evidence="12" type="ORF">SAMN05518683_1113</name>
</gene>
<keyword evidence="4" id="KW-1003">Cell membrane</keyword>
<organism evidence="12 13">
    <name type="scientific">Salibacterium halotolerans</name>
    <dbReference type="NCBI Taxonomy" id="1884432"/>
    <lineage>
        <taxon>Bacteria</taxon>
        <taxon>Bacillati</taxon>
        <taxon>Bacillota</taxon>
        <taxon>Bacilli</taxon>
        <taxon>Bacillales</taxon>
        <taxon>Bacillaceae</taxon>
    </lineage>
</organism>
<dbReference type="PROSITE" id="PS51257">
    <property type="entry name" value="PROKAR_LIPOPROTEIN"/>
    <property type="match status" value="1"/>
</dbReference>
<evidence type="ECO:0000256" key="8">
    <source>
        <dbReference type="ARBA" id="ARBA00023136"/>
    </source>
</evidence>
<feature type="transmembrane region" description="Helical" evidence="10">
    <location>
        <begin position="79"/>
        <end position="98"/>
    </location>
</feature>
<reference evidence="13" key="1">
    <citation type="submission" date="2016-10" db="EMBL/GenBank/DDBJ databases">
        <authorList>
            <person name="Varghese N."/>
            <person name="Submissions S."/>
        </authorList>
    </citation>
    <scope>NUCLEOTIDE SEQUENCE [LARGE SCALE GENOMIC DNA]</scope>
    <source>
        <strain evidence="13">S7</strain>
    </source>
</reference>
<evidence type="ECO:0000256" key="3">
    <source>
        <dbReference type="ARBA" id="ARBA00022448"/>
    </source>
</evidence>
<evidence type="ECO:0000256" key="1">
    <source>
        <dbReference type="ARBA" id="ARBA00004651"/>
    </source>
</evidence>
<sequence length="457" mass="50163">MKREQSVWYIILIACAAGMAGFLYGFDTAVISGAITFLRDLYSLSPAMEGIVISSVMVGGVIGVGISGFLSDRIGRKKILMISGVIFAVSALWSALAGSVLSLILARFLGGLGIGFASALSVTYIAECAPPHIRGRLGSMYQLFTIIGISATFYINLAVANSGSYQWGLEAGWRWMLGYGVIPGVLFFLILIFIPESPRFLVKNDRTSEALQTLQRINGQDTAQKELNSIQASIEMETSTSIRELLKPGLRKAMLLGIFLALFNQVIGMNAVTYYGPTIFNMMGFENNTEFLATSLIGTVQVIFTIVAIFLIDKAGRKKLMAVGSSLMAIFMVLIGIVFYFEIQGIWGLLSIMGFTAAFCISMGPIPWIMIPEIFPNYLRAKAVGIATMFLWGANFSIGQFTPMLINNVGGAFTFWMFAIICAICYIFVMTIVPETKNKSLEEIETIWKPEKRYISY</sequence>
<keyword evidence="5" id="KW-0762">Sugar transport</keyword>
<dbReference type="InterPro" id="IPR005829">
    <property type="entry name" value="Sugar_transporter_CS"/>
</dbReference>
<evidence type="ECO:0000256" key="9">
    <source>
        <dbReference type="RuleBase" id="RU003346"/>
    </source>
</evidence>